<dbReference type="Proteomes" id="UP000295684">
    <property type="component" value="Unassembled WGS sequence"/>
</dbReference>
<gene>
    <name evidence="3" type="ORF">EV200_104285</name>
    <name evidence="2" type="ORF">GCM10011413_11320</name>
</gene>
<feature type="transmembrane region" description="Helical" evidence="1">
    <location>
        <begin position="32"/>
        <end position="65"/>
    </location>
</feature>
<evidence type="ECO:0008006" key="6">
    <source>
        <dbReference type="Google" id="ProtNLM"/>
    </source>
</evidence>
<keyword evidence="1" id="KW-0812">Transmembrane</keyword>
<proteinExistence type="predicted"/>
<evidence type="ECO:0000313" key="3">
    <source>
        <dbReference type="EMBL" id="TCO25248.1"/>
    </source>
</evidence>
<reference evidence="2" key="4">
    <citation type="submission" date="2024-05" db="EMBL/GenBank/DDBJ databases">
        <authorList>
            <person name="Sun Q."/>
            <person name="Zhou Y."/>
        </authorList>
    </citation>
    <scope>NUCLEOTIDE SEQUENCE</scope>
    <source>
        <strain evidence="2">CGMCC 1.15644</strain>
    </source>
</reference>
<keyword evidence="1" id="KW-1133">Transmembrane helix</keyword>
<dbReference type="AlphaFoldDB" id="A0A4R2HC22"/>
<dbReference type="RefSeq" id="WP_132532832.1">
    <property type="nucleotide sequence ID" value="NZ_BMJO01000002.1"/>
</dbReference>
<sequence length="83" mass="9314">MEILLKYYGLDWLSMLLSFGAMLLLGNKVKWGFVFFILANITMIVVSYMMIGSIALVVGNAIFLVTNIRGFTKWNVAATTQET</sequence>
<feature type="transmembrane region" description="Helical" evidence="1">
    <location>
        <begin position="7"/>
        <end position="26"/>
    </location>
</feature>
<reference evidence="3 4" key="3">
    <citation type="submission" date="2019-03" db="EMBL/GenBank/DDBJ databases">
        <title>Genomic Encyclopedia of Type Strains, Phase IV (KMG-IV): sequencing the most valuable type-strain genomes for metagenomic binning, comparative biology and taxonomic classification.</title>
        <authorList>
            <person name="Goeker M."/>
        </authorList>
    </citation>
    <scope>NUCLEOTIDE SEQUENCE [LARGE SCALE GENOMIC DNA]</scope>
    <source>
        <strain evidence="3 4">DSM 103236</strain>
    </source>
</reference>
<dbReference type="Proteomes" id="UP000622648">
    <property type="component" value="Unassembled WGS sequence"/>
</dbReference>
<accession>A0A4R2HC22</accession>
<keyword evidence="1" id="KW-0472">Membrane</keyword>
<dbReference type="EMBL" id="BMJO01000002">
    <property type="protein sequence ID" value="GGE46948.1"/>
    <property type="molecule type" value="Genomic_DNA"/>
</dbReference>
<reference evidence="2" key="1">
    <citation type="journal article" date="2014" name="Int. J. Syst. Evol. Microbiol.">
        <title>Complete genome of a new Firmicutes species belonging to the dominant human colonic microbiota ('Ruminococcus bicirculans') reveals two chromosomes and a selective capacity to utilize plant glucans.</title>
        <authorList>
            <consortium name="NISC Comparative Sequencing Program"/>
            <person name="Wegmann U."/>
            <person name="Louis P."/>
            <person name="Goesmann A."/>
            <person name="Henrissat B."/>
            <person name="Duncan S.H."/>
            <person name="Flint H.J."/>
        </authorList>
    </citation>
    <scope>NUCLEOTIDE SEQUENCE</scope>
    <source>
        <strain evidence="2">CGMCC 1.15644</strain>
    </source>
</reference>
<evidence type="ECO:0000313" key="5">
    <source>
        <dbReference type="Proteomes" id="UP000622648"/>
    </source>
</evidence>
<name>A0A4R2HC22_9SPHI</name>
<evidence type="ECO:0000256" key="1">
    <source>
        <dbReference type="SAM" id="Phobius"/>
    </source>
</evidence>
<dbReference type="EMBL" id="SLWO01000004">
    <property type="protein sequence ID" value="TCO25248.1"/>
    <property type="molecule type" value="Genomic_DNA"/>
</dbReference>
<comment type="caution">
    <text evidence="3">The sequence shown here is derived from an EMBL/GenBank/DDBJ whole genome shotgun (WGS) entry which is preliminary data.</text>
</comment>
<evidence type="ECO:0000313" key="4">
    <source>
        <dbReference type="Proteomes" id="UP000295684"/>
    </source>
</evidence>
<dbReference type="OrthoDB" id="7619970at2"/>
<keyword evidence="5" id="KW-1185">Reference proteome</keyword>
<reference evidence="5" key="2">
    <citation type="journal article" date="2019" name="Int. J. Syst. Evol. Microbiol.">
        <title>The Global Catalogue of Microorganisms (GCM) 10K type strain sequencing project: providing services to taxonomists for standard genome sequencing and annotation.</title>
        <authorList>
            <consortium name="The Broad Institute Genomics Platform"/>
            <consortium name="The Broad Institute Genome Sequencing Center for Infectious Disease"/>
            <person name="Wu L."/>
            <person name="Ma J."/>
        </authorList>
    </citation>
    <scope>NUCLEOTIDE SEQUENCE [LARGE SCALE GENOMIC DNA]</scope>
    <source>
        <strain evidence="5">CGMCC 1.15644</strain>
    </source>
</reference>
<protein>
    <recommendedName>
        <fullName evidence="6">Inner membrane protein</fullName>
    </recommendedName>
</protein>
<organism evidence="3 4">
    <name type="scientific">Pedobacter psychrotolerans</name>
    <dbReference type="NCBI Taxonomy" id="1843235"/>
    <lineage>
        <taxon>Bacteria</taxon>
        <taxon>Pseudomonadati</taxon>
        <taxon>Bacteroidota</taxon>
        <taxon>Sphingobacteriia</taxon>
        <taxon>Sphingobacteriales</taxon>
        <taxon>Sphingobacteriaceae</taxon>
        <taxon>Pedobacter</taxon>
    </lineage>
</organism>
<evidence type="ECO:0000313" key="2">
    <source>
        <dbReference type="EMBL" id="GGE46948.1"/>
    </source>
</evidence>